<dbReference type="AlphaFoldDB" id="A0A0R0AY39"/>
<dbReference type="InterPro" id="IPR050204">
    <property type="entry name" value="AraC_XylS_family_regulators"/>
</dbReference>
<evidence type="ECO:0000313" key="5">
    <source>
        <dbReference type="EMBL" id="KRG46702.1"/>
    </source>
</evidence>
<feature type="domain" description="HTH araC/xylS-type" evidence="4">
    <location>
        <begin position="32"/>
        <end position="130"/>
    </location>
</feature>
<accession>A0A0R0AY39</accession>
<dbReference type="GO" id="GO:0003700">
    <property type="term" value="F:DNA-binding transcription factor activity"/>
    <property type="evidence" value="ECO:0007669"/>
    <property type="project" value="InterPro"/>
</dbReference>
<dbReference type="InterPro" id="IPR009057">
    <property type="entry name" value="Homeodomain-like_sf"/>
</dbReference>
<dbReference type="SMART" id="SM00342">
    <property type="entry name" value="HTH_ARAC"/>
    <property type="match status" value="1"/>
</dbReference>
<evidence type="ECO:0000256" key="1">
    <source>
        <dbReference type="ARBA" id="ARBA00023015"/>
    </source>
</evidence>
<dbReference type="GO" id="GO:0043565">
    <property type="term" value="F:sequence-specific DNA binding"/>
    <property type="evidence" value="ECO:0007669"/>
    <property type="project" value="InterPro"/>
</dbReference>
<dbReference type="Pfam" id="PF12833">
    <property type="entry name" value="HTH_18"/>
    <property type="match status" value="1"/>
</dbReference>
<name>A0A0R0AY39_9GAMM</name>
<evidence type="ECO:0000256" key="2">
    <source>
        <dbReference type="ARBA" id="ARBA00023125"/>
    </source>
</evidence>
<comment type="caution">
    <text evidence="5">The sequence shown here is derived from an EMBL/GenBank/DDBJ whole genome shotgun (WGS) entry which is preliminary data.</text>
</comment>
<dbReference type="InterPro" id="IPR018062">
    <property type="entry name" value="HTH_AraC-typ_CS"/>
</dbReference>
<dbReference type="PROSITE" id="PS00041">
    <property type="entry name" value="HTH_ARAC_FAMILY_1"/>
    <property type="match status" value="1"/>
</dbReference>
<keyword evidence="1" id="KW-0805">Transcription regulation</keyword>
<dbReference type="SUPFAM" id="SSF46689">
    <property type="entry name" value="Homeodomain-like"/>
    <property type="match status" value="2"/>
</dbReference>
<evidence type="ECO:0000259" key="4">
    <source>
        <dbReference type="PROSITE" id="PS01124"/>
    </source>
</evidence>
<proteinExistence type="predicted"/>
<reference evidence="5 6" key="1">
    <citation type="journal article" date="2016" name="Front. Microbiol.">
        <title>Genome Sequence of Type Strains of Genus Stenotrophomonas.</title>
        <authorList>
            <person name="Patil P.P."/>
            <person name="Midha S."/>
            <person name="Kumar S."/>
            <person name="Patil P.B."/>
        </authorList>
    </citation>
    <scope>NUCLEOTIDE SEQUENCE [LARGE SCALE GENOMIC DNA]</scope>
    <source>
        <strain evidence="5 6">LMG 978</strain>
    </source>
</reference>
<dbReference type="OrthoDB" id="110167at2"/>
<keyword evidence="6" id="KW-1185">Reference proteome</keyword>
<keyword evidence="3" id="KW-0804">Transcription</keyword>
<dbReference type="InterPro" id="IPR018060">
    <property type="entry name" value="HTH_AraC"/>
</dbReference>
<dbReference type="PANTHER" id="PTHR46796">
    <property type="entry name" value="HTH-TYPE TRANSCRIPTIONAL ACTIVATOR RHAS-RELATED"/>
    <property type="match status" value="1"/>
</dbReference>
<dbReference type="EMBL" id="LLXV01000097">
    <property type="protein sequence ID" value="KRG46702.1"/>
    <property type="molecule type" value="Genomic_DNA"/>
</dbReference>
<evidence type="ECO:0000256" key="3">
    <source>
        <dbReference type="ARBA" id="ARBA00023163"/>
    </source>
</evidence>
<organism evidence="5 6">
    <name type="scientific">Stenotrophomonas beteli</name>
    <dbReference type="NCBI Taxonomy" id="3384461"/>
    <lineage>
        <taxon>Bacteria</taxon>
        <taxon>Pseudomonadati</taxon>
        <taxon>Pseudomonadota</taxon>
        <taxon>Gammaproteobacteria</taxon>
        <taxon>Lysobacterales</taxon>
        <taxon>Lysobacteraceae</taxon>
        <taxon>Stenotrophomonas</taxon>
        <taxon>Stenotrophomonas maltophilia group</taxon>
    </lineage>
</organism>
<dbReference type="PROSITE" id="PS01124">
    <property type="entry name" value="HTH_ARAC_FAMILY_2"/>
    <property type="match status" value="1"/>
</dbReference>
<gene>
    <name evidence="5" type="ORF">ARC23_19965</name>
</gene>
<protein>
    <submittedName>
        <fullName evidence="5">AraC family transcriptional regulator</fullName>
    </submittedName>
</protein>
<keyword evidence="2" id="KW-0238">DNA-binding</keyword>
<sequence>MGHPLAASPMAIASPPVSPAVALAPHQMAALQRALRYVDAHLSQPLRVTELAEAACVSRFHLVRLFRSGTGASPLRYVRRRRIERARQLLPSAQLPMCTLAQQLGFFDQSHFVRSFRAETGCSPGQYLAGDAGLRLPTDHVPNGVNP</sequence>
<dbReference type="Proteomes" id="UP000051757">
    <property type="component" value="Unassembled WGS sequence"/>
</dbReference>
<evidence type="ECO:0000313" key="6">
    <source>
        <dbReference type="Proteomes" id="UP000051757"/>
    </source>
</evidence>
<dbReference type="Gene3D" id="1.10.10.60">
    <property type="entry name" value="Homeodomain-like"/>
    <property type="match status" value="2"/>
</dbReference>